<keyword evidence="2" id="KW-1133">Transmembrane helix</keyword>
<sequence length="542" mass="63281">MKNQANRFGEIEVSKNNIVYSMPVNRFKTEDREALEQLYKQNLEELNYSEYFAFANSISELRAHFLFSYELRDCVNFMSIRKLKFEEVIPLLKTLVQIAKISEEKQIKILWHASNFFINMGERKIQALLFEFDGMEIFSHKTALDGLKELIILSLTTLNNVIVKKPSKVDFIEKKQETYQFIEDILQARSVDETEIVIDKALVLIEIAAEKEYEENQSKKQRSLLNKWGLKKSVNKPENLSLSDKLKRELLEESQKANAKKFKEKKTLLDKLTSPTGIAVLVPLVVVLLTTYFLTDGFTNFEGNDQTALAKENEAQIKKIYINYINGEKETAYAQLDSIGYKNLSKEDQKMLTKWYIEQRKYIKAISTDKNSAYTIGDSLVKDDNKIDLEQLVNQVESKVLTFDLADLNDDYKVLIANKDLSRFNERRAYAIAKAFYLTNNDDDLEKFITDFEKKSDGSEEYQKQVGILQEAQSIVSSYYETLENFDKQIEEKKKEVQIQETKLEDKKNKEPNKEEMLKSKQEELENLEQQRHDIIKLIEEL</sequence>
<gene>
    <name evidence="3" type="ORF">DS031_17925</name>
</gene>
<comment type="caution">
    <text evidence="3">The sequence shown here is derived from an EMBL/GenBank/DDBJ whole genome shotgun (WGS) entry which is preliminary data.</text>
</comment>
<keyword evidence="2" id="KW-0472">Membrane</keyword>
<proteinExistence type="predicted"/>
<evidence type="ECO:0000256" key="1">
    <source>
        <dbReference type="SAM" id="MobiDB-lite"/>
    </source>
</evidence>
<dbReference type="AlphaFoldDB" id="A0A366XWD0"/>
<organism evidence="3 4">
    <name type="scientific">Bacillus taeanensis</name>
    <dbReference type="NCBI Taxonomy" id="273032"/>
    <lineage>
        <taxon>Bacteria</taxon>
        <taxon>Bacillati</taxon>
        <taxon>Bacillota</taxon>
        <taxon>Bacilli</taxon>
        <taxon>Bacillales</taxon>
        <taxon>Bacillaceae</taxon>
        <taxon>Bacillus</taxon>
    </lineage>
</organism>
<dbReference type="OrthoDB" id="2988875at2"/>
<accession>A0A366XWD0</accession>
<protein>
    <submittedName>
        <fullName evidence="3">Uncharacterized protein</fullName>
    </submittedName>
</protein>
<evidence type="ECO:0000313" key="3">
    <source>
        <dbReference type="EMBL" id="RBW68251.1"/>
    </source>
</evidence>
<dbReference type="EMBL" id="QOCW01000023">
    <property type="protein sequence ID" value="RBW68251.1"/>
    <property type="molecule type" value="Genomic_DNA"/>
</dbReference>
<evidence type="ECO:0000313" key="4">
    <source>
        <dbReference type="Proteomes" id="UP000253314"/>
    </source>
</evidence>
<keyword evidence="4" id="KW-1185">Reference proteome</keyword>
<name>A0A366XWD0_9BACI</name>
<dbReference type="Proteomes" id="UP000253314">
    <property type="component" value="Unassembled WGS sequence"/>
</dbReference>
<evidence type="ECO:0000256" key="2">
    <source>
        <dbReference type="SAM" id="Phobius"/>
    </source>
</evidence>
<dbReference type="RefSeq" id="WP_113807429.1">
    <property type="nucleotide sequence ID" value="NZ_QOCW01000023.1"/>
</dbReference>
<feature type="region of interest" description="Disordered" evidence="1">
    <location>
        <begin position="503"/>
        <end position="526"/>
    </location>
</feature>
<keyword evidence="2" id="KW-0812">Transmembrane</keyword>
<feature type="transmembrane region" description="Helical" evidence="2">
    <location>
        <begin position="272"/>
        <end position="294"/>
    </location>
</feature>
<reference evidence="3 4" key="1">
    <citation type="submission" date="2018-07" db="EMBL/GenBank/DDBJ databases">
        <title>Lottiidibacillus patelloidae gen. nov., sp. nov., isolated from the intestinal tract of a marine limpet and the reclassification of B. taeanensis BH030017T, B. algicola KMM 3737T and B. hwajinpoensis SW-72T as genus Lottiidibacillus.</title>
        <authorList>
            <person name="Liu R."/>
            <person name="Huang Z."/>
        </authorList>
    </citation>
    <scope>NUCLEOTIDE SEQUENCE [LARGE SCALE GENOMIC DNA]</scope>
    <source>
        <strain evidence="3 4">BH030017</strain>
    </source>
</reference>